<name>A0A5K1JVU9_9APHY</name>
<dbReference type="SUPFAM" id="SSF52058">
    <property type="entry name" value="L domain-like"/>
    <property type="match status" value="1"/>
</dbReference>
<dbReference type="Gene3D" id="3.80.10.10">
    <property type="entry name" value="Ribonuclease Inhibitor"/>
    <property type="match status" value="1"/>
</dbReference>
<dbReference type="AlphaFoldDB" id="A0A5K1JVU9"/>
<dbReference type="EMBL" id="LR725381">
    <property type="protein sequence ID" value="VWO96121.1"/>
    <property type="molecule type" value="Genomic_DNA"/>
</dbReference>
<protein>
    <submittedName>
        <fullName evidence="1">N-acyl homoserine lactonase (AHL-lactonase) (Acyl-homoserine lactonase) (EC)</fullName>
        <ecNumber evidence="1">3.1.1.81</ecNumber>
    </submittedName>
</protein>
<evidence type="ECO:0000313" key="1">
    <source>
        <dbReference type="EMBL" id="VWO96121.1"/>
    </source>
</evidence>
<dbReference type="InterPro" id="IPR032675">
    <property type="entry name" value="LRR_dom_sf"/>
</dbReference>
<gene>
    <name evidence="1" type="primary">Q9L8R8</name>
</gene>
<accession>A0A5K1JVU9</accession>
<dbReference type="EC" id="3.1.1.81" evidence="1"/>
<proteinExistence type="predicted"/>
<keyword evidence="1" id="KW-0378">Hydrolase</keyword>
<sequence>MPESKDIAFFIDLISNAPNLRRLTLPQVSRLIESHPRLKDSLLRLRKLSRIEFDGGVGTGPALSILKSSGWNLSVLSLGFLEEFSGPHFNVTHRDAPRPWTPLLDALAAFPRLHTLRILSFNTNLPIENVGRPASPTFPSLRELFIRFSSSATLDLVYLMPNLQTLEYKTSNVPREPSRRGPAFSALRSVMFDSSTSLSRCCAEERLGNAYHLRIFLPIRYNGPDTDPEQAERTRLIMTAFRKVSPVFAEIGLMVGGRPMEFWGQIAADVLRLRHLELRVHLTRVDAAHAGWLDNVPGALASLPLVGLRIHLGEMPGVDLQTINERMFDDPIYGPSKAVAMQLYSERMEAIRTLPRRLADAIRSLRVVALSDGQSDLDYDGTPSTMRRPRVGDPRVNVDDYASLNVWLLEPVITLEWWRIVRDGDEIVRMDALTAEQGKQAQRFVEESDLEALDRTVDREWFTFVVRF</sequence>
<reference evidence="1" key="1">
    <citation type="submission" date="2019-10" db="EMBL/GenBank/DDBJ databases">
        <authorList>
            <person name="Nor Muhammad N."/>
        </authorList>
    </citation>
    <scope>NUCLEOTIDE SEQUENCE</scope>
</reference>
<organism evidence="1">
    <name type="scientific">Ganoderma boninense</name>
    <dbReference type="NCBI Taxonomy" id="34458"/>
    <lineage>
        <taxon>Eukaryota</taxon>
        <taxon>Fungi</taxon>
        <taxon>Dikarya</taxon>
        <taxon>Basidiomycota</taxon>
        <taxon>Agaricomycotina</taxon>
        <taxon>Agaricomycetes</taxon>
        <taxon>Polyporales</taxon>
        <taxon>Polyporaceae</taxon>
        <taxon>Ganoderma</taxon>
    </lineage>
</organism>
<dbReference type="GO" id="GO:0102007">
    <property type="term" value="F:acyl-L-homoserine-lactone lactonohydrolase activity"/>
    <property type="evidence" value="ECO:0007669"/>
    <property type="project" value="UniProtKB-EC"/>
</dbReference>